<dbReference type="PROSITE" id="PS50819">
    <property type="entry name" value="INTEIN_ENDONUCLEASE"/>
    <property type="match status" value="1"/>
</dbReference>
<sequence length="346" mass="40491">MKKTNCAWCGKEIFTNHLKERNYCKECYGFANAVRNGTYIKQVKAELKEITWNKDIAYLIGVIATDGTLRRNRPQIKITSKSKRFLTDLLYKIIIEFTGRDQNVNEVTAKFQEKEYTHYQLQFTSTPFYEFCLRIGLEPKKTYTLNKLAIPDEYFSDFLRGVIDGDGNYNLDKRRKTTSIRIYSGSEDFLKWIDAKCIKLFGVSGAKFHKSSNELGEKYILVYHSFHDVVNILARMYSDYHVCYEDKKEAIIDILNDLENLKQKYAAPSRIGQFVKCAYGFCENKFVAKANDHFYCSINCGDKQRKYPNKERLMVTCARHDCQQEFLQTTANNKYCSEHLSYKKSI</sequence>
<evidence type="ECO:0000313" key="2">
    <source>
        <dbReference type="EMBL" id="MCL7747335.1"/>
    </source>
</evidence>
<gene>
    <name evidence="2" type="ORF">MF646_09405</name>
</gene>
<dbReference type="RefSeq" id="WP_250096240.1">
    <property type="nucleotide sequence ID" value="NZ_JAKRYL010000008.1"/>
</dbReference>
<name>A0A9X2CSL0_9BACI</name>
<reference evidence="2" key="1">
    <citation type="submission" date="2022-02" db="EMBL/GenBank/DDBJ databases">
        <title>Halalkalibacter sp. nov. isolated from Lonar Lake, India.</title>
        <authorList>
            <person name="Joshi A."/>
            <person name="Thite S."/>
            <person name="Lodha T."/>
        </authorList>
    </citation>
    <scope>NUCLEOTIDE SEQUENCE</scope>
    <source>
        <strain evidence="2">MEB205</strain>
    </source>
</reference>
<comment type="caution">
    <text evidence="2">The sequence shown here is derived from an EMBL/GenBank/DDBJ whole genome shotgun (WGS) entry which is preliminary data.</text>
</comment>
<protein>
    <recommendedName>
        <fullName evidence="1">DOD-type homing endonuclease domain-containing protein</fullName>
    </recommendedName>
</protein>
<evidence type="ECO:0000259" key="1">
    <source>
        <dbReference type="PROSITE" id="PS50819"/>
    </source>
</evidence>
<dbReference type="Proteomes" id="UP001139150">
    <property type="component" value="Unassembled WGS sequence"/>
</dbReference>
<accession>A0A9X2CSL0</accession>
<organism evidence="2 3">
    <name type="scientific">Halalkalibacter alkaliphilus</name>
    <dbReference type="NCBI Taxonomy" id="2917993"/>
    <lineage>
        <taxon>Bacteria</taxon>
        <taxon>Bacillati</taxon>
        <taxon>Bacillota</taxon>
        <taxon>Bacilli</taxon>
        <taxon>Bacillales</taxon>
        <taxon>Bacillaceae</taxon>
        <taxon>Halalkalibacter</taxon>
    </lineage>
</organism>
<feature type="domain" description="DOD-type homing endonuclease" evidence="1">
    <location>
        <begin position="59"/>
        <end position="191"/>
    </location>
</feature>
<dbReference type="GO" id="GO:0004519">
    <property type="term" value="F:endonuclease activity"/>
    <property type="evidence" value="ECO:0007669"/>
    <property type="project" value="InterPro"/>
</dbReference>
<dbReference type="SUPFAM" id="SSF55608">
    <property type="entry name" value="Homing endonucleases"/>
    <property type="match status" value="2"/>
</dbReference>
<dbReference type="InterPro" id="IPR027434">
    <property type="entry name" value="Homing_endonucl"/>
</dbReference>
<dbReference type="Gene3D" id="3.10.28.10">
    <property type="entry name" value="Homing endonucleases"/>
    <property type="match status" value="1"/>
</dbReference>
<dbReference type="AlphaFoldDB" id="A0A9X2CSL0"/>
<evidence type="ECO:0000313" key="3">
    <source>
        <dbReference type="Proteomes" id="UP001139150"/>
    </source>
</evidence>
<keyword evidence="3" id="KW-1185">Reference proteome</keyword>
<dbReference type="EMBL" id="JAKRYL010000008">
    <property type="protein sequence ID" value="MCL7747335.1"/>
    <property type="molecule type" value="Genomic_DNA"/>
</dbReference>
<proteinExistence type="predicted"/>
<dbReference type="InterPro" id="IPR004042">
    <property type="entry name" value="Intein_endonuc_central"/>
</dbReference>